<proteinExistence type="predicted"/>
<accession>A0A7W7Y479</accession>
<keyword evidence="2" id="KW-0472">Membrane</keyword>
<dbReference type="RefSeq" id="WP_183730981.1">
    <property type="nucleotide sequence ID" value="NZ_JACHID010000005.1"/>
</dbReference>
<keyword evidence="2" id="KW-0812">Transmembrane</keyword>
<comment type="caution">
    <text evidence="3">The sequence shown here is derived from an EMBL/GenBank/DDBJ whole genome shotgun (WGS) entry which is preliminary data.</text>
</comment>
<dbReference type="AlphaFoldDB" id="A0A7W7Y479"/>
<keyword evidence="3" id="KW-0540">Nuclease</keyword>
<dbReference type="GO" id="GO:0004519">
    <property type="term" value="F:endonuclease activity"/>
    <property type="evidence" value="ECO:0007669"/>
    <property type="project" value="UniProtKB-KW"/>
</dbReference>
<evidence type="ECO:0000313" key="3">
    <source>
        <dbReference type="EMBL" id="MBB5021739.1"/>
    </source>
</evidence>
<keyword evidence="4" id="KW-1185">Reference proteome</keyword>
<evidence type="ECO:0000256" key="1">
    <source>
        <dbReference type="SAM" id="Coils"/>
    </source>
</evidence>
<dbReference type="Proteomes" id="UP000528322">
    <property type="component" value="Unassembled WGS sequence"/>
</dbReference>
<feature type="transmembrane region" description="Helical" evidence="2">
    <location>
        <begin position="6"/>
        <end position="26"/>
    </location>
</feature>
<keyword evidence="3" id="KW-0255">Endonuclease</keyword>
<feature type="coiled-coil region" evidence="1">
    <location>
        <begin position="44"/>
        <end position="100"/>
    </location>
</feature>
<dbReference type="EMBL" id="JACHID010000005">
    <property type="protein sequence ID" value="MBB5021739.1"/>
    <property type="molecule type" value="Genomic_DNA"/>
</dbReference>
<evidence type="ECO:0000256" key="2">
    <source>
        <dbReference type="SAM" id="Phobius"/>
    </source>
</evidence>
<keyword evidence="3" id="KW-0378">Hydrolase</keyword>
<protein>
    <submittedName>
        <fullName evidence="3">Putative Holliday junction resolvase-like endonuclease</fullName>
    </submittedName>
</protein>
<gene>
    <name evidence="3" type="ORF">HNR37_001052</name>
</gene>
<evidence type="ECO:0000313" key="4">
    <source>
        <dbReference type="Proteomes" id="UP000528322"/>
    </source>
</evidence>
<reference evidence="3 4" key="1">
    <citation type="submission" date="2020-08" db="EMBL/GenBank/DDBJ databases">
        <title>Genomic Encyclopedia of Type Strains, Phase IV (KMG-IV): sequencing the most valuable type-strain genomes for metagenomic binning, comparative biology and taxonomic classification.</title>
        <authorList>
            <person name="Goeker M."/>
        </authorList>
    </citation>
    <scope>NUCLEOTIDE SEQUENCE [LARGE SCALE GENOMIC DNA]</scope>
    <source>
        <strain evidence="3 4">DSM 22071</strain>
    </source>
</reference>
<keyword evidence="1" id="KW-0175">Coiled coil</keyword>
<name>A0A7W7Y479_9BACT</name>
<keyword evidence="2" id="KW-1133">Transmembrane helix</keyword>
<sequence>MTQETVFIAVLLIALIFLILIILYLFMSVRKLREASGGYSAYDLESLNQSLEHLLIQADESTLKLSDEIKHQEFVLKQLLELVDKRKAELEKLIQQSDDTMQATRAPSADDSKEDIAFYLERGFEPQEIAKKLGKPMSEVSLMCRILASQNQQRES</sequence>
<organism evidence="3 4">
    <name type="scientific">Desulfurispira natronophila</name>
    <dbReference type="NCBI Taxonomy" id="682562"/>
    <lineage>
        <taxon>Bacteria</taxon>
        <taxon>Pseudomonadati</taxon>
        <taxon>Chrysiogenota</taxon>
        <taxon>Chrysiogenia</taxon>
        <taxon>Chrysiogenales</taxon>
        <taxon>Chrysiogenaceae</taxon>
        <taxon>Desulfurispira</taxon>
    </lineage>
</organism>